<keyword evidence="1" id="KW-0472">Membrane</keyword>
<reference evidence="2" key="1">
    <citation type="submission" date="2021-08" db="EMBL/GenBank/DDBJ databases">
        <title>WGS assembly of Ceratopteris richardii.</title>
        <authorList>
            <person name="Marchant D.B."/>
            <person name="Chen G."/>
            <person name="Jenkins J."/>
            <person name="Shu S."/>
            <person name="Leebens-Mack J."/>
            <person name="Grimwood J."/>
            <person name="Schmutz J."/>
            <person name="Soltis P."/>
            <person name="Soltis D."/>
            <person name="Chen Z.-H."/>
        </authorList>
    </citation>
    <scope>NUCLEOTIDE SEQUENCE</scope>
    <source>
        <strain evidence="2">Whitten #5841</strain>
        <tissue evidence="2">Leaf</tissue>
    </source>
</reference>
<comment type="caution">
    <text evidence="2">The sequence shown here is derived from an EMBL/GenBank/DDBJ whole genome shotgun (WGS) entry which is preliminary data.</text>
</comment>
<evidence type="ECO:0000256" key="1">
    <source>
        <dbReference type="SAM" id="Phobius"/>
    </source>
</evidence>
<dbReference type="OMA" id="FAIFHIG"/>
<sequence length="119" mass="13378">MDRRRLIITAVSIVSFVVLMLVTPRIPQDPSYHDFADQRNFIGIPNTLNVISNFPYLVIGLLGFLLCLHPTYLGLSSKGEVWGFAIFHIGILATAFGSGYYHWNPNNSTLVWDRLPVSV</sequence>
<proteinExistence type="predicted"/>
<accession>A0A8T2SQR3</accession>
<name>A0A8T2SQR3_CERRI</name>
<keyword evidence="3" id="KW-1185">Reference proteome</keyword>
<dbReference type="Proteomes" id="UP000825935">
    <property type="component" value="Chromosome 18"/>
</dbReference>
<dbReference type="EMBL" id="CM035423">
    <property type="protein sequence ID" value="KAH7366321.1"/>
    <property type="molecule type" value="Genomic_DNA"/>
</dbReference>
<protein>
    <submittedName>
        <fullName evidence="2">Uncharacterized protein</fullName>
    </submittedName>
</protein>
<dbReference type="PANTHER" id="PTHR34368:SF1">
    <property type="entry name" value="OS01G0962200 PROTEIN"/>
    <property type="match status" value="1"/>
</dbReference>
<evidence type="ECO:0000313" key="3">
    <source>
        <dbReference type="Proteomes" id="UP000825935"/>
    </source>
</evidence>
<keyword evidence="1" id="KW-1133">Transmembrane helix</keyword>
<keyword evidence="1" id="KW-0812">Transmembrane</keyword>
<dbReference type="AlphaFoldDB" id="A0A8T2SQR3"/>
<gene>
    <name evidence="2" type="ORF">KP509_18G072600</name>
</gene>
<dbReference type="OrthoDB" id="5562961at2759"/>
<feature type="transmembrane region" description="Helical" evidence="1">
    <location>
        <begin position="54"/>
        <end position="75"/>
    </location>
</feature>
<dbReference type="PANTHER" id="PTHR34368">
    <property type="entry name" value="OS01G0962200 PROTEIN"/>
    <property type="match status" value="1"/>
</dbReference>
<organism evidence="2 3">
    <name type="scientific">Ceratopteris richardii</name>
    <name type="common">Triangle waterfern</name>
    <dbReference type="NCBI Taxonomy" id="49495"/>
    <lineage>
        <taxon>Eukaryota</taxon>
        <taxon>Viridiplantae</taxon>
        <taxon>Streptophyta</taxon>
        <taxon>Embryophyta</taxon>
        <taxon>Tracheophyta</taxon>
        <taxon>Polypodiopsida</taxon>
        <taxon>Polypodiidae</taxon>
        <taxon>Polypodiales</taxon>
        <taxon>Pteridineae</taxon>
        <taxon>Pteridaceae</taxon>
        <taxon>Parkerioideae</taxon>
        <taxon>Ceratopteris</taxon>
    </lineage>
</organism>
<feature type="transmembrane region" description="Helical" evidence="1">
    <location>
        <begin position="82"/>
        <end position="103"/>
    </location>
</feature>
<feature type="transmembrane region" description="Helical" evidence="1">
    <location>
        <begin position="7"/>
        <end position="26"/>
    </location>
</feature>
<evidence type="ECO:0000313" key="2">
    <source>
        <dbReference type="EMBL" id="KAH7366321.1"/>
    </source>
</evidence>